<accession>A0A0A9EJF1</accession>
<dbReference type="AlphaFoldDB" id="A0A0A9EJF1"/>
<evidence type="ECO:0000256" key="1">
    <source>
        <dbReference type="SAM" id="MobiDB-lite"/>
    </source>
</evidence>
<proteinExistence type="predicted"/>
<dbReference type="EMBL" id="GBRH01197011">
    <property type="protein sequence ID" value="JAE00885.1"/>
    <property type="molecule type" value="Transcribed_RNA"/>
</dbReference>
<evidence type="ECO:0000313" key="2">
    <source>
        <dbReference type="EMBL" id="JAE00885.1"/>
    </source>
</evidence>
<reference evidence="2" key="1">
    <citation type="submission" date="2014-09" db="EMBL/GenBank/DDBJ databases">
        <authorList>
            <person name="Magalhaes I.L.F."/>
            <person name="Oliveira U."/>
            <person name="Santos F.R."/>
            <person name="Vidigal T.H.D.A."/>
            <person name="Brescovit A.D."/>
            <person name="Santos A.J."/>
        </authorList>
    </citation>
    <scope>NUCLEOTIDE SEQUENCE</scope>
    <source>
        <tissue evidence="2">Shoot tissue taken approximately 20 cm above the soil surface</tissue>
    </source>
</reference>
<protein>
    <submittedName>
        <fullName evidence="2">Uncharacterized protein</fullName>
    </submittedName>
</protein>
<sequence>MPKSKRNRPVTLSKTKKEARFRAQGESSH</sequence>
<feature type="region of interest" description="Disordered" evidence="1">
    <location>
        <begin position="1"/>
        <end position="29"/>
    </location>
</feature>
<reference evidence="2" key="2">
    <citation type="journal article" date="2015" name="Data Brief">
        <title>Shoot transcriptome of the giant reed, Arundo donax.</title>
        <authorList>
            <person name="Barrero R.A."/>
            <person name="Guerrero F.D."/>
            <person name="Moolhuijzen P."/>
            <person name="Goolsby J.A."/>
            <person name="Tidwell J."/>
            <person name="Bellgard S.E."/>
            <person name="Bellgard M.I."/>
        </authorList>
    </citation>
    <scope>NUCLEOTIDE SEQUENCE</scope>
    <source>
        <tissue evidence="2">Shoot tissue taken approximately 20 cm above the soil surface</tissue>
    </source>
</reference>
<organism evidence="2">
    <name type="scientific">Arundo donax</name>
    <name type="common">Giant reed</name>
    <name type="synonym">Donax arundinaceus</name>
    <dbReference type="NCBI Taxonomy" id="35708"/>
    <lineage>
        <taxon>Eukaryota</taxon>
        <taxon>Viridiplantae</taxon>
        <taxon>Streptophyta</taxon>
        <taxon>Embryophyta</taxon>
        <taxon>Tracheophyta</taxon>
        <taxon>Spermatophyta</taxon>
        <taxon>Magnoliopsida</taxon>
        <taxon>Liliopsida</taxon>
        <taxon>Poales</taxon>
        <taxon>Poaceae</taxon>
        <taxon>PACMAD clade</taxon>
        <taxon>Arundinoideae</taxon>
        <taxon>Arundineae</taxon>
        <taxon>Arundo</taxon>
    </lineage>
</organism>
<name>A0A0A9EJF1_ARUDO</name>
<feature type="compositionally biased region" description="Basic and acidic residues" evidence="1">
    <location>
        <begin position="15"/>
        <end position="29"/>
    </location>
</feature>